<name>A0ABY0QHE3_9BRAD</name>
<evidence type="ECO:0000313" key="1">
    <source>
        <dbReference type="EMBL" id="SDK43171.1"/>
    </source>
</evidence>
<organism evidence="1 2">
    <name type="scientific">Bradyrhizobium ottawaense</name>
    <dbReference type="NCBI Taxonomy" id="931866"/>
    <lineage>
        <taxon>Bacteria</taxon>
        <taxon>Pseudomonadati</taxon>
        <taxon>Pseudomonadota</taxon>
        <taxon>Alphaproteobacteria</taxon>
        <taxon>Hyphomicrobiales</taxon>
        <taxon>Nitrobacteraceae</taxon>
        <taxon>Bradyrhizobium</taxon>
    </lineage>
</organism>
<accession>A0ABY0QHE3</accession>
<keyword evidence="2" id="KW-1185">Reference proteome</keyword>
<dbReference type="EMBL" id="LT629693">
    <property type="protein sequence ID" value="SDK43171.1"/>
    <property type="molecule type" value="Genomic_DNA"/>
</dbReference>
<reference evidence="1 2" key="1">
    <citation type="submission" date="2016-10" db="EMBL/GenBank/DDBJ databases">
        <authorList>
            <person name="Varghese N."/>
            <person name="Submissions S."/>
        </authorList>
    </citation>
    <scope>NUCLEOTIDE SEQUENCE [LARGE SCALE GENOMIC DNA]</scope>
    <source>
        <strain evidence="1 2">GAS524</strain>
    </source>
</reference>
<gene>
    <name evidence="1" type="ORF">SAMN05444163_8096</name>
</gene>
<sequence>MLPASPHPFDPMQADPAIVESQDNAVRTTRTFCERGLDAFEFRCSESNRHYVVTRTGEAARCFEFDQLVAFTSSRMIQALNKPWSLPGRA</sequence>
<dbReference type="Proteomes" id="UP000198803">
    <property type="component" value="Chromosome I"/>
</dbReference>
<protein>
    <submittedName>
        <fullName evidence="1">Uncharacterized protein</fullName>
    </submittedName>
</protein>
<dbReference type="RefSeq" id="WP_091977249.1">
    <property type="nucleotide sequence ID" value="NZ_LT629693.1"/>
</dbReference>
<evidence type="ECO:0000313" key="2">
    <source>
        <dbReference type="Proteomes" id="UP000198803"/>
    </source>
</evidence>
<proteinExistence type="predicted"/>